<accession>A0ABV9C686</accession>
<dbReference type="PROSITE" id="PS51257">
    <property type="entry name" value="PROKAR_LIPOPROTEIN"/>
    <property type="match status" value="1"/>
</dbReference>
<organism evidence="2 3">
    <name type="scientific">Dyella halodurans</name>
    <dbReference type="NCBI Taxonomy" id="1920171"/>
    <lineage>
        <taxon>Bacteria</taxon>
        <taxon>Pseudomonadati</taxon>
        <taxon>Pseudomonadota</taxon>
        <taxon>Gammaproteobacteria</taxon>
        <taxon>Lysobacterales</taxon>
        <taxon>Rhodanobacteraceae</taxon>
        <taxon>Dyella</taxon>
    </lineage>
</organism>
<reference evidence="3" key="1">
    <citation type="journal article" date="2019" name="Int. J. Syst. Evol. Microbiol.">
        <title>The Global Catalogue of Microorganisms (GCM) 10K type strain sequencing project: providing services to taxonomists for standard genome sequencing and annotation.</title>
        <authorList>
            <consortium name="The Broad Institute Genomics Platform"/>
            <consortium name="The Broad Institute Genome Sequencing Center for Infectious Disease"/>
            <person name="Wu L."/>
            <person name="Ma J."/>
        </authorList>
    </citation>
    <scope>NUCLEOTIDE SEQUENCE [LARGE SCALE GENOMIC DNA]</scope>
    <source>
        <strain evidence="3">CCM 4481</strain>
    </source>
</reference>
<evidence type="ECO:0008006" key="4">
    <source>
        <dbReference type="Google" id="ProtNLM"/>
    </source>
</evidence>
<keyword evidence="1" id="KW-0732">Signal</keyword>
<feature type="signal peptide" evidence="1">
    <location>
        <begin position="1"/>
        <end position="27"/>
    </location>
</feature>
<proteinExistence type="predicted"/>
<protein>
    <recommendedName>
        <fullName evidence="4">Lipocalin-like domain-containing protein</fullName>
    </recommendedName>
</protein>
<evidence type="ECO:0000313" key="3">
    <source>
        <dbReference type="Proteomes" id="UP001595961"/>
    </source>
</evidence>
<sequence>MNTQKTVMLATVAMGMFGCLIAAPASASCGVPEMDFSNGSALAVVSSKASGMADVAAALQLTDRLQSLAQTSQASVLPGQAVVGLWKFTFLSLGNSAYKIPDGAQLDAGFQSWHSDGTEIMNSGKPPITSSFCMGTWNYSYKTGYKLNHYALSWDPTGQTFVGPANIREQVQVDYTGNKLSGTVTIDQYDATGTTIQMHLGGTVSATRINVN</sequence>
<gene>
    <name evidence="2" type="ORF">ACFO5W_16170</name>
</gene>
<keyword evidence="3" id="KW-1185">Reference proteome</keyword>
<dbReference type="RefSeq" id="WP_266148491.1">
    <property type="nucleotide sequence ID" value="NZ_CP064028.1"/>
</dbReference>
<comment type="caution">
    <text evidence="2">The sequence shown here is derived from an EMBL/GenBank/DDBJ whole genome shotgun (WGS) entry which is preliminary data.</text>
</comment>
<evidence type="ECO:0000256" key="1">
    <source>
        <dbReference type="SAM" id="SignalP"/>
    </source>
</evidence>
<dbReference type="EMBL" id="JBHSGA010000018">
    <property type="protein sequence ID" value="MFC4528180.1"/>
    <property type="molecule type" value="Genomic_DNA"/>
</dbReference>
<dbReference type="Proteomes" id="UP001595961">
    <property type="component" value="Unassembled WGS sequence"/>
</dbReference>
<name>A0ABV9C686_9GAMM</name>
<feature type="chain" id="PRO_5045731244" description="Lipocalin-like domain-containing protein" evidence="1">
    <location>
        <begin position="28"/>
        <end position="212"/>
    </location>
</feature>
<evidence type="ECO:0000313" key="2">
    <source>
        <dbReference type="EMBL" id="MFC4528180.1"/>
    </source>
</evidence>